<feature type="domain" description="DNA-binding protein H-NS-like C-terminal" evidence="1">
    <location>
        <begin position="7"/>
        <end position="28"/>
    </location>
</feature>
<proteinExistence type="predicted"/>
<comment type="caution">
    <text evidence="2">The sequence shown here is derived from an EMBL/GenBank/DDBJ whole genome shotgun (WGS) entry which is preliminary data.</text>
</comment>
<evidence type="ECO:0000313" key="2">
    <source>
        <dbReference type="EMBL" id="MYM96929.1"/>
    </source>
</evidence>
<dbReference type="Pfam" id="PF00816">
    <property type="entry name" value="Histone_HNS"/>
    <property type="match status" value="1"/>
</dbReference>
<evidence type="ECO:0000313" key="3">
    <source>
        <dbReference type="Proteomes" id="UP000447355"/>
    </source>
</evidence>
<dbReference type="RefSeq" id="WP_161085912.1">
    <property type="nucleotide sequence ID" value="NZ_WWCX01000057.1"/>
</dbReference>
<reference evidence="2" key="1">
    <citation type="submission" date="2019-12" db="EMBL/GenBank/DDBJ databases">
        <title>Novel species isolated from a subtropical stream in China.</title>
        <authorList>
            <person name="Lu H."/>
        </authorList>
    </citation>
    <scope>NUCLEOTIDE SEQUENCE [LARGE SCALE GENOMIC DNA]</scope>
    <source>
        <strain evidence="2">FT81W</strain>
    </source>
</reference>
<dbReference type="SUPFAM" id="SSF81273">
    <property type="entry name" value="H-NS histone-like proteins"/>
    <property type="match status" value="1"/>
</dbReference>
<protein>
    <submittedName>
        <fullName evidence="2">H-NS histone family protein</fullName>
    </submittedName>
</protein>
<organism evidence="2 3">
    <name type="scientific">Duganella vulcania</name>
    <dbReference type="NCBI Taxonomy" id="2692166"/>
    <lineage>
        <taxon>Bacteria</taxon>
        <taxon>Pseudomonadati</taxon>
        <taxon>Pseudomonadota</taxon>
        <taxon>Betaproteobacteria</taxon>
        <taxon>Burkholderiales</taxon>
        <taxon>Oxalobacteraceae</taxon>
        <taxon>Telluria group</taxon>
        <taxon>Duganella</taxon>
    </lineage>
</organism>
<sequence length="36" mass="4060">MRKAVPAKYRDIAADDEWTGRGRAPKSLDVKNKTTI</sequence>
<name>A0A845GWP8_9BURK</name>
<dbReference type="AlphaFoldDB" id="A0A845GWP8"/>
<gene>
    <name evidence="2" type="ORF">GTP90_24025</name>
</gene>
<evidence type="ECO:0000259" key="1">
    <source>
        <dbReference type="Pfam" id="PF00816"/>
    </source>
</evidence>
<dbReference type="EMBL" id="WWCX01000057">
    <property type="protein sequence ID" value="MYM96929.1"/>
    <property type="molecule type" value="Genomic_DNA"/>
</dbReference>
<dbReference type="Proteomes" id="UP000447355">
    <property type="component" value="Unassembled WGS sequence"/>
</dbReference>
<accession>A0A845GWP8</accession>
<dbReference type="GO" id="GO:0003677">
    <property type="term" value="F:DNA binding"/>
    <property type="evidence" value="ECO:0007669"/>
    <property type="project" value="InterPro"/>
</dbReference>
<dbReference type="InterPro" id="IPR027444">
    <property type="entry name" value="H-NS_C_dom"/>
</dbReference>
<dbReference type="Gene3D" id="3.30.160.510">
    <property type="entry name" value="Histone-like nucleoid-structuring protein H-NS"/>
    <property type="match status" value="1"/>
</dbReference>